<dbReference type="AlphaFoldDB" id="R7Q882"/>
<feature type="region of interest" description="Disordered" evidence="7">
    <location>
        <begin position="1"/>
        <end position="46"/>
    </location>
</feature>
<dbReference type="GeneID" id="17322287"/>
<evidence type="ECO:0000256" key="3">
    <source>
        <dbReference type="ARBA" id="ARBA00022692"/>
    </source>
</evidence>
<dbReference type="Pfam" id="PF01105">
    <property type="entry name" value="EMP24_GP25L"/>
    <property type="match status" value="1"/>
</dbReference>
<dbReference type="PhylomeDB" id="R7Q882"/>
<dbReference type="STRING" id="2769.R7Q882"/>
<dbReference type="PROSITE" id="PS50866">
    <property type="entry name" value="GOLD"/>
    <property type="match status" value="1"/>
</dbReference>
<feature type="domain" description="GOLD" evidence="9">
    <location>
        <begin position="85"/>
        <end position="211"/>
    </location>
</feature>
<dbReference type="GO" id="GO:0016020">
    <property type="term" value="C:membrane"/>
    <property type="evidence" value="ECO:0007669"/>
    <property type="project" value="UniProtKB-SubCell"/>
</dbReference>
<organism evidence="10 11">
    <name type="scientific">Chondrus crispus</name>
    <name type="common">Carrageen Irish moss</name>
    <name type="synonym">Polymorpha crispa</name>
    <dbReference type="NCBI Taxonomy" id="2769"/>
    <lineage>
        <taxon>Eukaryota</taxon>
        <taxon>Rhodophyta</taxon>
        <taxon>Florideophyceae</taxon>
        <taxon>Rhodymeniophycidae</taxon>
        <taxon>Gigartinales</taxon>
        <taxon>Gigartinaceae</taxon>
        <taxon>Chondrus</taxon>
    </lineage>
</organism>
<comment type="subcellular location">
    <subcellularLocation>
        <location evidence="1">Membrane</location>
        <topology evidence="1">Single-pass type I membrane protein</topology>
    </subcellularLocation>
</comment>
<evidence type="ECO:0000256" key="2">
    <source>
        <dbReference type="ARBA" id="ARBA00007104"/>
    </source>
</evidence>
<comment type="similarity">
    <text evidence="2">Belongs to the EMP24/GP25L family.</text>
</comment>
<keyword evidence="4" id="KW-0732">Signal</keyword>
<dbReference type="Proteomes" id="UP000012073">
    <property type="component" value="Unassembled WGS sequence"/>
</dbReference>
<evidence type="ECO:0000259" key="9">
    <source>
        <dbReference type="PROSITE" id="PS50866"/>
    </source>
</evidence>
<dbReference type="PANTHER" id="PTHR22811">
    <property type="entry name" value="TRANSMEMBRANE EMP24 DOMAIN-CONTAINING PROTEIN"/>
    <property type="match status" value="1"/>
</dbReference>
<evidence type="ECO:0000256" key="8">
    <source>
        <dbReference type="SAM" id="Phobius"/>
    </source>
</evidence>
<keyword evidence="3 8" id="KW-0812">Transmembrane</keyword>
<evidence type="ECO:0000256" key="6">
    <source>
        <dbReference type="ARBA" id="ARBA00023136"/>
    </source>
</evidence>
<evidence type="ECO:0000313" key="10">
    <source>
        <dbReference type="EMBL" id="CDF34757.1"/>
    </source>
</evidence>
<feature type="compositionally biased region" description="Basic residues" evidence="7">
    <location>
        <begin position="1"/>
        <end position="11"/>
    </location>
</feature>
<reference evidence="11" key="1">
    <citation type="journal article" date="2013" name="Proc. Natl. Acad. Sci. U.S.A.">
        <title>Genome structure and metabolic features in the red seaweed Chondrus crispus shed light on evolution of the Archaeplastida.</title>
        <authorList>
            <person name="Collen J."/>
            <person name="Porcel B."/>
            <person name="Carre W."/>
            <person name="Ball S.G."/>
            <person name="Chaparro C."/>
            <person name="Tonon T."/>
            <person name="Barbeyron T."/>
            <person name="Michel G."/>
            <person name="Noel B."/>
            <person name="Valentin K."/>
            <person name="Elias M."/>
            <person name="Artiguenave F."/>
            <person name="Arun A."/>
            <person name="Aury J.M."/>
            <person name="Barbosa-Neto J.F."/>
            <person name="Bothwell J.H."/>
            <person name="Bouget F.Y."/>
            <person name="Brillet L."/>
            <person name="Cabello-Hurtado F."/>
            <person name="Capella-Gutierrez S."/>
            <person name="Charrier B."/>
            <person name="Cladiere L."/>
            <person name="Cock J.M."/>
            <person name="Coelho S.M."/>
            <person name="Colleoni C."/>
            <person name="Czjzek M."/>
            <person name="Da Silva C."/>
            <person name="Delage L."/>
            <person name="Denoeud F."/>
            <person name="Deschamps P."/>
            <person name="Dittami S.M."/>
            <person name="Gabaldon T."/>
            <person name="Gachon C.M."/>
            <person name="Groisillier A."/>
            <person name="Herve C."/>
            <person name="Jabbari K."/>
            <person name="Katinka M."/>
            <person name="Kloareg B."/>
            <person name="Kowalczyk N."/>
            <person name="Labadie K."/>
            <person name="Leblanc C."/>
            <person name="Lopez P.J."/>
            <person name="McLachlan D.H."/>
            <person name="Meslet-Cladiere L."/>
            <person name="Moustafa A."/>
            <person name="Nehr Z."/>
            <person name="Nyvall Collen P."/>
            <person name="Panaud O."/>
            <person name="Partensky F."/>
            <person name="Poulain J."/>
            <person name="Rensing S.A."/>
            <person name="Rousvoal S."/>
            <person name="Samson G."/>
            <person name="Symeonidi A."/>
            <person name="Weissenbach J."/>
            <person name="Zambounis A."/>
            <person name="Wincker P."/>
            <person name="Boyen C."/>
        </authorList>
    </citation>
    <scope>NUCLEOTIDE SEQUENCE [LARGE SCALE GENOMIC DNA]</scope>
    <source>
        <strain evidence="11">cv. Stackhouse</strain>
    </source>
</reference>
<dbReference type="Gramene" id="CDF34757">
    <property type="protein sequence ID" value="CDF34757"/>
    <property type="gene ID" value="CHC_T00003672001"/>
</dbReference>
<name>R7Q882_CHOCR</name>
<dbReference type="RefSeq" id="XP_005714576.1">
    <property type="nucleotide sequence ID" value="XM_005714519.1"/>
</dbReference>
<keyword evidence="6 8" id="KW-0472">Membrane</keyword>
<gene>
    <name evidence="10" type="ORF">CHC_T00003672001</name>
</gene>
<evidence type="ECO:0000313" key="11">
    <source>
        <dbReference type="Proteomes" id="UP000012073"/>
    </source>
</evidence>
<keyword evidence="11" id="KW-1185">Reference proteome</keyword>
<evidence type="ECO:0000256" key="1">
    <source>
        <dbReference type="ARBA" id="ARBA00004479"/>
    </source>
</evidence>
<protein>
    <recommendedName>
        <fullName evidence="9">GOLD domain-containing protein</fullName>
    </recommendedName>
</protein>
<dbReference type="OrthoDB" id="4037at2759"/>
<dbReference type="EMBL" id="HG001706">
    <property type="protein sequence ID" value="CDF34757.1"/>
    <property type="molecule type" value="Genomic_DNA"/>
</dbReference>
<proteinExistence type="inferred from homology"/>
<accession>R7Q882</accession>
<evidence type="ECO:0000256" key="7">
    <source>
        <dbReference type="SAM" id="MobiDB-lite"/>
    </source>
</evidence>
<dbReference type="InterPro" id="IPR015720">
    <property type="entry name" value="Emp24-like"/>
</dbReference>
<evidence type="ECO:0000256" key="5">
    <source>
        <dbReference type="ARBA" id="ARBA00022989"/>
    </source>
</evidence>
<sequence>MHVAPRTRTRPLRSQVHSTVETSVNSSRRPRASRRGSSPTHGKLPLPCGHISTMAPVLPRLLVALALFLASTVQSLQFVLESKTRKCFREDIPLRSDATITYTVAQGNGDMPISLRITDSTGRIVLHKDAIDHGVFSFRAPNSLPGVAERDSWELKDDEYGEDDDAYWNKAGPDAVGDDRTSYRFCFEHVAAGISLRAQALKRRVIFEVKSGNDVRTMEYYDKLAKEKHLSSTEELFRIVEDKVSDIVRLIDEMRQRELRMAHLSSRTSRVVAWYSALACGAIATGAVITSVATFKTLHREKVL</sequence>
<dbReference type="InterPro" id="IPR009038">
    <property type="entry name" value="GOLD_dom"/>
</dbReference>
<dbReference type="KEGG" id="ccp:CHC_T00003672001"/>
<dbReference type="SMART" id="SM01190">
    <property type="entry name" value="EMP24_GP25L"/>
    <property type="match status" value="1"/>
</dbReference>
<feature type="compositionally biased region" description="Polar residues" evidence="7">
    <location>
        <begin position="15"/>
        <end position="25"/>
    </location>
</feature>
<keyword evidence="5 8" id="KW-1133">Transmembrane helix</keyword>
<evidence type="ECO:0000256" key="4">
    <source>
        <dbReference type="ARBA" id="ARBA00022729"/>
    </source>
</evidence>
<feature type="transmembrane region" description="Helical" evidence="8">
    <location>
        <begin position="271"/>
        <end position="295"/>
    </location>
</feature>